<evidence type="ECO:0000256" key="1">
    <source>
        <dbReference type="SAM" id="MobiDB-lite"/>
    </source>
</evidence>
<keyword evidence="3" id="KW-1185">Reference proteome</keyword>
<dbReference type="Proteomes" id="UP001286313">
    <property type="component" value="Unassembled WGS sequence"/>
</dbReference>
<evidence type="ECO:0000313" key="2">
    <source>
        <dbReference type="EMBL" id="KAK3859068.1"/>
    </source>
</evidence>
<comment type="caution">
    <text evidence="2">The sequence shown here is derived from an EMBL/GenBank/DDBJ whole genome shotgun (WGS) entry which is preliminary data.</text>
</comment>
<dbReference type="EMBL" id="JAWQEG010005130">
    <property type="protein sequence ID" value="KAK3859068.1"/>
    <property type="molecule type" value="Genomic_DNA"/>
</dbReference>
<evidence type="ECO:0000313" key="3">
    <source>
        <dbReference type="Proteomes" id="UP001286313"/>
    </source>
</evidence>
<gene>
    <name evidence="2" type="ORF">Pcinc_034782</name>
</gene>
<proteinExistence type="predicted"/>
<accession>A0AAE1BZA3</accession>
<name>A0AAE1BZA3_PETCI</name>
<sequence length="79" mass="8886">MMWAGVSGRQVSCGISPAKTGRKDRQRREGEEQVQKLNRTLEQRLGMRQEEQVGKTGEAGKQEAWERRGEGSGRGRKVS</sequence>
<feature type="compositionally biased region" description="Basic and acidic residues" evidence="1">
    <location>
        <begin position="21"/>
        <end position="73"/>
    </location>
</feature>
<dbReference type="AlphaFoldDB" id="A0AAE1BZA3"/>
<feature type="region of interest" description="Disordered" evidence="1">
    <location>
        <begin position="1"/>
        <end position="79"/>
    </location>
</feature>
<protein>
    <submittedName>
        <fullName evidence="2">Uncharacterized protein</fullName>
    </submittedName>
</protein>
<organism evidence="2 3">
    <name type="scientific">Petrolisthes cinctipes</name>
    <name type="common">Flat porcelain crab</name>
    <dbReference type="NCBI Taxonomy" id="88211"/>
    <lineage>
        <taxon>Eukaryota</taxon>
        <taxon>Metazoa</taxon>
        <taxon>Ecdysozoa</taxon>
        <taxon>Arthropoda</taxon>
        <taxon>Crustacea</taxon>
        <taxon>Multicrustacea</taxon>
        <taxon>Malacostraca</taxon>
        <taxon>Eumalacostraca</taxon>
        <taxon>Eucarida</taxon>
        <taxon>Decapoda</taxon>
        <taxon>Pleocyemata</taxon>
        <taxon>Anomura</taxon>
        <taxon>Galatheoidea</taxon>
        <taxon>Porcellanidae</taxon>
        <taxon>Petrolisthes</taxon>
    </lineage>
</organism>
<reference evidence="2" key="1">
    <citation type="submission" date="2023-10" db="EMBL/GenBank/DDBJ databases">
        <title>Genome assemblies of two species of porcelain crab, Petrolisthes cinctipes and Petrolisthes manimaculis (Anomura: Porcellanidae).</title>
        <authorList>
            <person name="Angst P."/>
        </authorList>
    </citation>
    <scope>NUCLEOTIDE SEQUENCE</scope>
    <source>
        <strain evidence="2">PB745_01</strain>
        <tissue evidence="2">Gill</tissue>
    </source>
</reference>